<evidence type="ECO:0000256" key="1">
    <source>
        <dbReference type="SAM" id="Phobius"/>
    </source>
</evidence>
<dbReference type="Pfam" id="PF07435">
    <property type="entry name" value="YycH"/>
    <property type="match status" value="1"/>
</dbReference>
<dbReference type="AlphaFoldDB" id="A0A1N6F9R3"/>
<protein>
    <submittedName>
        <fullName evidence="3">Two-component signal transduction system YycFG, regulatory protein YycH</fullName>
    </submittedName>
</protein>
<dbReference type="eggNOG" id="COG4863">
    <property type="taxonomic scope" value="Bacteria"/>
</dbReference>
<dbReference type="InterPro" id="IPR042274">
    <property type="entry name" value="YycH/YycI_2"/>
</dbReference>
<keyword evidence="1" id="KW-0472">Membrane</keyword>
<dbReference type="InterPro" id="IPR009996">
    <property type="entry name" value="YycH"/>
</dbReference>
<feature type="domain" description="Regulatory protein YycH" evidence="2">
    <location>
        <begin position="8"/>
        <end position="426"/>
    </location>
</feature>
<accession>A0A1N6F9R3</accession>
<proteinExistence type="predicted"/>
<dbReference type="OrthoDB" id="2382185at2"/>
<dbReference type="Gene3D" id="3.30.310.160">
    <property type="entry name" value="YycH protein, domain 2"/>
    <property type="match status" value="1"/>
</dbReference>
<evidence type="ECO:0000313" key="4">
    <source>
        <dbReference type="Proteomes" id="UP000184758"/>
    </source>
</evidence>
<keyword evidence="1" id="KW-0812">Transmembrane</keyword>
<dbReference type="Proteomes" id="UP000184758">
    <property type="component" value="Unassembled WGS sequence"/>
</dbReference>
<name>A0A1N6F9R3_9LACT</name>
<dbReference type="STRING" id="28230.SAMN05878443_0488"/>
<sequence>MKKNVILNIFLVSLITLSLFLTFIIWTMPSQFNEETNTSQGTTSSVSIERKISEVFGPVQIALHKNEAINIFTQTDVVNSLTKEMASWKVDTLDEPIELTNEEYKERLSESNALEMIFVENISFGIFADRFNDLAGEYQDRAFNRIFFLENDSNQIYFYNTHSKLFYSESIEGINQKKINEVLSADSAKSYLATAILEEGKQIYTSIEEIELPYLSYLVERQANQLFIEGLFDDTSEVRENSDNSDNIVSYNDYVSELQINEDTDILTYYRNRNTENKLSITETLRSSYNQMIQYENWASAVHYFGYNDSTREVTYRRYIEGFPVFSDGSDYGTTHITVVEDGLSRLQVPLVIAQTPISDVEERKTLQSGVSILDALVEYGYDSADIDDIKVGYTWTNSTESDRVINLEPNWYVNIDGTWEIAQSLLLNEEGGQ</sequence>
<keyword evidence="4" id="KW-1185">Reference proteome</keyword>
<organism evidence="3 4">
    <name type="scientific">Carnobacterium alterfunditum</name>
    <dbReference type="NCBI Taxonomy" id="28230"/>
    <lineage>
        <taxon>Bacteria</taxon>
        <taxon>Bacillati</taxon>
        <taxon>Bacillota</taxon>
        <taxon>Bacilli</taxon>
        <taxon>Lactobacillales</taxon>
        <taxon>Carnobacteriaceae</taxon>
        <taxon>Carnobacterium</taxon>
    </lineage>
</organism>
<evidence type="ECO:0000313" key="3">
    <source>
        <dbReference type="EMBL" id="SIN92025.1"/>
    </source>
</evidence>
<gene>
    <name evidence="3" type="ORF">SAMN05878443_0488</name>
</gene>
<reference evidence="4" key="1">
    <citation type="submission" date="2016-11" db="EMBL/GenBank/DDBJ databases">
        <authorList>
            <person name="Varghese N."/>
            <person name="Submissions S."/>
        </authorList>
    </citation>
    <scope>NUCLEOTIDE SEQUENCE [LARGE SCALE GENOMIC DNA]</scope>
    <source>
        <strain evidence="4">313</strain>
    </source>
</reference>
<dbReference type="CDD" id="cd15787">
    <property type="entry name" value="YycH_N"/>
    <property type="match status" value="1"/>
</dbReference>
<keyword evidence="1" id="KW-1133">Transmembrane helix</keyword>
<feature type="transmembrane region" description="Helical" evidence="1">
    <location>
        <begin position="7"/>
        <end position="28"/>
    </location>
</feature>
<evidence type="ECO:0000259" key="2">
    <source>
        <dbReference type="Pfam" id="PF07435"/>
    </source>
</evidence>
<dbReference type="Gene3D" id="3.10.450.310">
    <property type="match status" value="1"/>
</dbReference>
<dbReference type="EMBL" id="FSRN01000001">
    <property type="protein sequence ID" value="SIN92025.1"/>
    <property type="molecule type" value="Genomic_DNA"/>
</dbReference>
<dbReference type="RefSeq" id="WP_034547106.1">
    <property type="nucleotide sequence ID" value="NZ_FSRN01000001.1"/>
</dbReference>